<dbReference type="RefSeq" id="WP_037465982.1">
    <property type="nucleotide sequence ID" value="NZ_BCZD01000030.1"/>
</dbReference>
<dbReference type="EMBL" id="JFZA02000017">
    <property type="protein sequence ID" value="KFG90046.1"/>
    <property type="molecule type" value="Genomic_DNA"/>
</dbReference>
<dbReference type="OrthoDB" id="79849at2"/>
<sequence>MAGEAVFPAFIRATYQETSDGVPAFERAMQTSVNQARKQAEVSFRELENVLNGAMRGGKADLGLGDMRAAAAAADLRAQSARKLAAAMAAASAAEADYSMATQVSIAAARKLADEEENGARAAHLNVAALERMAQAAQRNNIAFDALAAGNIGATRSVSAHRNAQMMLGQQLQDTAIQMQLGINPLMILTQQGSQAAFSLSQMGGKAAVVGRFLSSPWVAALAIAGTALSTLMTEADDAASSLEKIKFSSDAVGDAQGIMGTAMDIATGKISTQRKELIALAIAQTKVAAIQAQARATTLRGEVQALQEPGDFKFSGGIGGGLKVTYRDAGARGVISQQVLSGQLDSKTAIQRLDNLRKAGDLTDEAFASAAKSIASLGVELANVKTFEAAERLINGAGSVRDRGLLLKPAKPTKARASNDNGEKRLYEDLLGARMGAQGNVGKLAAEMMERQLKWGEDQVTVGDQMIQQAKDLEALEDARAQGAQEMLDLYLRQLDALQQMGGLAGDAAAMVSGIVNGGNFAGVNGKLGSMLRAVSPMVGEQGWKDVTSKLDEIFGGDGEFKKDMTKLLQGAGVGQMGAGLILGAANNQLGSSIGGAIGNKIGEKVLGKGLESIAKGLGDFAGPLGSIVGGLLGGALGGLFKTPKWGTAVVTGQSKEDISVGGNKSAYRSNANLAGTSIQSGLGAIAEQLGADIGDYAVSIGQYKGKWRVSTTGYNGKLNFKGDTSESGKGLKDFGKNGAEDAIKYAIADAVKDGALLGLRASTQKLLQNSDDIESQLQKALDFEGVFTRLKEYRDPVGAALDTLDKEFERLKKIFGEAGASAEEYAQLEELYGIERAEAVKEAGERITASLKSLFEELTVGNDARSLRERLVEAQAAYNPLAQRVAAGDTSAYDDYSDAARTLLDLQRQIYGSSEDYFNLLDQVTALTKTRIDSETNVASIAAARDSIFSESQASVTPIVSATEQQTAVLAKALSEGFNGWGIKLDVLNQNLVRAFQSSPTAGNTALARARANF</sequence>
<dbReference type="STRING" id="76947.GCA_002080435_01026"/>
<proteinExistence type="predicted"/>
<evidence type="ECO:0000313" key="1">
    <source>
        <dbReference type="EMBL" id="KFG90046.1"/>
    </source>
</evidence>
<organism evidence="1 2">
    <name type="scientific">Sphingobium herbicidovorans (strain ATCC 700291 / DSM 11019 / CCUG 56400 / KCTC 2939 / LMG 18315 / NBRC 16415 / MH)</name>
    <name type="common">Sphingomonas herbicidovorans</name>
    <dbReference type="NCBI Taxonomy" id="1219045"/>
    <lineage>
        <taxon>Bacteria</taxon>
        <taxon>Pseudomonadati</taxon>
        <taxon>Pseudomonadota</taxon>
        <taxon>Alphaproteobacteria</taxon>
        <taxon>Sphingomonadales</taxon>
        <taxon>Sphingomonadaceae</taxon>
        <taxon>Sphingobium</taxon>
    </lineage>
</organism>
<protein>
    <submittedName>
        <fullName evidence="1">Phage-related protein</fullName>
    </submittedName>
</protein>
<name>A0A086P9H8_SPHHM</name>
<gene>
    <name evidence="1" type="ORF">BV98_002219</name>
</gene>
<dbReference type="Proteomes" id="UP000024284">
    <property type="component" value="Unassembled WGS sequence"/>
</dbReference>
<accession>A0A086P9H8</accession>
<evidence type="ECO:0000313" key="2">
    <source>
        <dbReference type="Proteomes" id="UP000024284"/>
    </source>
</evidence>
<dbReference type="PATRIC" id="fig|1219045.3.peg.2258"/>
<reference evidence="1" key="1">
    <citation type="submission" date="2014-08" db="EMBL/GenBank/DDBJ databases">
        <title>Draft genome sequences of Sphingobium herbicidovorans.</title>
        <authorList>
            <person name="Gan H.M."/>
            <person name="Gan H.Y."/>
            <person name="Savka M.A."/>
        </authorList>
    </citation>
    <scope>NUCLEOTIDE SEQUENCE [LARGE SCALE GENOMIC DNA]</scope>
    <source>
        <strain evidence="1">NBRC 16415</strain>
    </source>
</reference>
<dbReference type="eggNOG" id="COG5412">
    <property type="taxonomic scope" value="Bacteria"/>
</dbReference>
<dbReference type="AlphaFoldDB" id="A0A086P9H8"/>
<keyword evidence="2" id="KW-1185">Reference proteome</keyword>
<comment type="caution">
    <text evidence="1">The sequence shown here is derived from an EMBL/GenBank/DDBJ whole genome shotgun (WGS) entry which is preliminary data.</text>
</comment>